<evidence type="ECO:0000256" key="9">
    <source>
        <dbReference type="ARBA" id="ARBA00023163"/>
    </source>
</evidence>
<dbReference type="PANTHER" id="PTHR21646:SF33">
    <property type="entry name" value="UBIQUITIN CARBOXYL-TERMINAL HYDROLASE 22"/>
    <property type="match status" value="1"/>
</dbReference>
<feature type="region of interest" description="Disordered" evidence="11">
    <location>
        <begin position="445"/>
        <end position="467"/>
    </location>
</feature>
<evidence type="ECO:0000256" key="5">
    <source>
        <dbReference type="ARBA" id="ARBA00022786"/>
    </source>
</evidence>
<feature type="region of interest" description="Disordered" evidence="11">
    <location>
        <begin position="908"/>
        <end position="945"/>
    </location>
</feature>
<dbReference type="InterPro" id="IPR038765">
    <property type="entry name" value="Papain-like_cys_pep_sf"/>
</dbReference>
<dbReference type="Proteomes" id="UP000324800">
    <property type="component" value="Unassembled WGS sequence"/>
</dbReference>
<feature type="domain" description="USP" evidence="12">
    <location>
        <begin position="120"/>
        <end position="521"/>
    </location>
</feature>
<evidence type="ECO:0000256" key="3">
    <source>
        <dbReference type="ARBA" id="ARBA00012759"/>
    </source>
</evidence>
<feature type="region of interest" description="Disordered" evidence="11">
    <location>
        <begin position="1228"/>
        <end position="1256"/>
    </location>
</feature>
<comment type="subcellular location">
    <subcellularLocation>
        <location evidence="2">Nucleus</location>
    </subcellularLocation>
</comment>
<keyword evidence="5" id="KW-0833">Ubl conjugation pathway</keyword>
<evidence type="ECO:0000256" key="2">
    <source>
        <dbReference type="ARBA" id="ARBA00004123"/>
    </source>
</evidence>
<accession>A0A5J4X3S1</accession>
<dbReference type="GO" id="GO:0004843">
    <property type="term" value="F:cysteine-type deubiquitinase activity"/>
    <property type="evidence" value="ECO:0007669"/>
    <property type="project" value="UniProtKB-EC"/>
</dbReference>
<feature type="compositionally biased region" description="Basic and acidic residues" evidence="11">
    <location>
        <begin position="1228"/>
        <end position="1255"/>
    </location>
</feature>
<evidence type="ECO:0000256" key="10">
    <source>
        <dbReference type="ARBA" id="ARBA00023242"/>
    </source>
</evidence>
<gene>
    <name evidence="13" type="ORF">EZS28_002847</name>
</gene>
<dbReference type="Gene3D" id="3.90.70.10">
    <property type="entry name" value="Cysteine proteinases"/>
    <property type="match status" value="2"/>
</dbReference>
<evidence type="ECO:0000256" key="7">
    <source>
        <dbReference type="ARBA" id="ARBA00022807"/>
    </source>
</evidence>
<dbReference type="PROSITE" id="PS00973">
    <property type="entry name" value="USP_2"/>
    <property type="match status" value="1"/>
</dbReference>
<dbReference type="GO" id="GO:0005634">
    <property type="term" value="C:nucleus"/>
    <property type="evidence" value="ECO:0007669"/>
    <property type="project" value="UniProtKB-SubCell"/>
</dbReference>
<dbReference type="GO" id="GO:0006508">
    <property type="term" value="P:proteolysis"/>
    <property type="evidence" value="ECO:0007669"/>
    <property type="project" value="UniProtKB-KW"/>
</dbReference>
<comment type="caution">
    <text evidence="13">The sequence shown here is derived from an EMBL/GenBank/DDBJ whole genome shotgun (WGS) entry which is preliminary data.</text>
</comment>
<feature type="region of interest" description="Disordered" evidence="11">
    <location>
        <begin position="368"/>
        <end position="393"/>
    </location>
</feature>
<keyword evidence="10" id="KW-0539">Nucleus</keyword>
<evidence type="ECO:0000256" key="1">
    <source>
        <dbReference type="ARBA" id="ARBA00000707"/>
    </source>
</evidence>
<proteinExistence type="predicted"/>
<protein>
    <recommendedName>
        <fullName evidence="3">ubiquitinyl hydrolase 1</fullName>
        <ecNumber evidence="3">3.4.19.12</ecNumber>
    </recommendedName>
</protein>
<keyword evidence="9" id="KW-0804">Transcription</keyword>
<evidence type="ECO:0000256" key="6">
    <source>
        <dbReference type="ARBA" id="ARBA00022801"/>
    </source>
</evidence>
<dbReference type="InterPro" id="IPR001394">
    <property type="entry name" value="Peptidase_C19_UCH"/>
</dbReference>
<dbReference type="OrthoDB" id="2329056at2759"/>
<dbReference type="GO" id="GO:0016579">
    <property type="term" value="P:protein deubiquitination"/>
    <property type="evidence" value="ECO:0007669"/>
    <property type="project" value="InterPro"/>
</dbReference>
<feature type="compositionally biased region" description="Basic and acidic residues" evidence="11">
    <location>
        <begin position="371"/>
        <end position="381"/>
    </location>
</feature>
<dbReference type="SUPFAM" id="SSF54001">
    <property type="entry name" value="Cysteine proteinases"/>
    <property type="match status" value="1"/>
</dbReference>
<dbReference type="EC" id="3.4.19.12" evidence="3"/>
<dbReference type="CDD" id="cd00121">
    <property type="entry name" value="MATH"/>
    <property type="match status" value="1"/>
</dbReference>
<keyword evidence="6" id="KW-0378">Hydrolase</keyword>
<organism evidence="13 14">
    <name type="scientific">Streblomastix strix</name>
    <dbReference type="NCBI Taxonomy" id="222440"/>
    <lineage>
        <taxon>Eukaryota</taxon>
        <taxon>Metamonada</taxon>
        <taxon>Preaxostyla</taxon>
        <taxon>Oxymonadida</taxon>
        <taxon>Streblomastigidae</taxon>
        <taxon>Streblomastix</taxon>
    </lineage>
</organism>
<dbReference type="PROSITE" id="PS50235">
    <property type="entry name" value="USP_3"/>
    <property type="match status" value="1"/>
</dbReference>
<evidence type="ECO:0000256" key="8">
    <source>
        <dbReference type="ARBA" id="ARBA00023015"/>
    </source>
</evidence>
<dbReference type="Pfam" id="PF00443">
    <property type="entry name" value="UCH"/>
    <property type="match status" value="2"/>
</dbReference>
<evidence type="ECO:0000259" key="12">
    <source>
        <dbReference type="PROSITE" id="PS50235"/>
    </source>
</evidence>
<reference evidence="13 14" key="1">
    <citation type="submission" date="2019-03" db="EMBL/GenBank/DDBJ databases">
        <title>Single cell metagenomics reveals metabolic interactions within the superorganism composed of flagellate Streblomastix strix and complex community of Bacteroidetes bacteria on its surface.</title>
        <authorList>
            <person name="Treitli S.C."/>
            <person name="Kolisko M."/>
            <person name="Husnik F."/>
            <person name="Keeling P."/>
            <person name="Hampl V."/>
        </authorList>
    </citation>
    <scope>NUCLEOTIDE SEQUENCE [LARGE SCALE GENOMIC DNA]</scope>
    <source>
        <strain evidence="13">ST1C</strain>
    </source>
</reference>
<comment type="catalytic activity">
    <reaction evidence="1">
        <text>Thiol-dependent hydrolysis of ester, thioester, amide, peptide and isopeptide bonds formed by the C-terminal Gly of ubiquitin (a 76-residue protein attached to proteins as an intracellular targeting signal).</text>
        <dbReference type="EC" id="3.4.19.12"/>
    </reaction>
</comment>
<keyword evidence="8" id="KW-0805">Transcription regulation</keyword>
<keyword evidence="4" id="KW-0645">Protease</keyword>
<sequence>MDSETIQTLILDGHLVANDQEKEKPFETVVNVLSPIYMSRVMTRSDQFVAFGKKWHIEAQLYQIDYQNMEIGLFLHCDDAKIKGSKSQGIYAFTMKFVCDGNPTPITRDMLVGQNVWIGSGYVQKDGQGATCYMNSILQSLYHIPLFRWCVYHIPVNKYRKEFENKQKDKKRKKETGGYLIQNTEMMGKDNNIKTEELTKSFGWGQGDNKYNAGQDIGIIDAKKQDSIIHLPPILQFQLNRWEVNPETLQPQKLDSSFAFPVEKSNIQSSSQILDSSPSLIDKSSSSNVDSSSTNLYSSSSTNLDSSSSILDSSSFTLNQTLDDGYRQMFKFCLGKTRISPPDLIQDEIEDNQLQNNQIINKLTNNKKSQLIKDNDDKNNIEPEQESEIEEQQPVNPEEYDYVLHSVCIHSGGIEGGHYFVYIRPNPQNNDEQMNKEMDIEKIKEKEKDDNQSDNQQPDKIKIDSDNKIEQINEQKTAEQKNNLNKKDPQKNKWYKFDDSAVAEVTEDYKEIERIISVNNATAGRDKDPFSTEAINDVEAETFDVYDLSNDNKPLNRENNRINLTPCYKIEALSILNQLLNTDPSAADIFDNETKSIKEIWQSIIDLVEKDLLFRNELIKPKSKDGIGCMESQRMIIHIHGKDLINPTILHNWILNKVQQRRIIKKQKPKYKQYAIEKDKEIEQETGNKLADEQKQEDEVEVEDDIEQIIDNIKLTLYGYDAFTGRASYEIPWKTRLDYLGQIERSPVTLKPWCYYLLKNVYVKDYIQQQEEQEQLVPFDQLLHLNHKSNQSTSLSQNNKRDIPVFYIPPQTVRPKAINLINITSYKSSSSSSLSSSSSRTQNAIPQLTLSRPQNSFFVEIDESATPLKLAEQILRNVGHKLRFNQLYSSLPDKNNLIHLHPFNTQALSKDPNLQKSKNSADRTMDPNSLRQQGGGSARRTIHTQVQSKSSEVKLQIAHHATHLRLPEISDEDKIETLLLIINKSVNFDGAEWRGIMTTSGVIEVVSGLMLETTNPKIRSLCGTVIELLQQRGSEAGERIDWRTLLSPLISLLFSQDERISDTGKLALLKAVEKNPKSVEGLIQLGLLDEASDSLDIKFPSSSPTASPSLSSSSQQTVISQKLILNILQVVECVIKANTEKSIKTKRLQKTAERVKLLDPPRLIRGAIVSILSLFNGEQVKEEEEAKTKQAQVQELESKNKQSEEKIRIAEQKQKIIEHQLKLTEQEKQLEKDKYNEEKRRADAAEQEKQHEKTRAYAVQTQVTRLTAENMSLKATIANLQAQVQLVKPHRKSTRSQTPSPQPQSMSRNKSTAVMKTKQEELNSQRKDVQITFIPKDKLKGRIEGSRFIHQEKWSPCTVTIDPAVKEGICRLEFMFENSLFCRSFGIIDASSSVTAGKWPQDGGNREKTVRYQDSGYVDHITNDSRGNQKIEDGQKIAVEVDMTANPRKVQFFIENKEQVNCIIGLPAEIRFWIFVSEPNSSFTVTRFDHLTEPSSKGFPGQRSLQWGKKWK</sequence>
<dbReference type="InterPro" id="IPR050185">
    <property type="entry name" value="Ub_carboxyl-term_hydrolase"/>
</dbReference>
<feature type="region of interest" description="Disordered" evidence="11">
    <location>
        <begin position="1286"/>
        <end position="1322"/>
    </location>
</feature>
<dbReference type="InterPro" id="IPR002083">
    <property type="entry name" value="MATH/TRAF_dom"/>
</dbReference>
<dbReference type="InterPro" id="IPR028889">
    <property type="entry name" value="USP"/>
</dbReference>
<dbReference type="EMBL" id="SNRW01000361">
    <property type="protein sequence ID" value="KAA6401623.1"/>
    <property type="molecule type" value="Genomic_DNA"/>
</dbReference>
<dbReference type="PANTHER" id="PTHR21646">
    <property type="entry name" value="UBIQUITIN CARBOXYL-TERMINAL HYDROLASE"/>
    <property type="match status" value="1"/>
</dbReference>
<evidence type="ECO:0000256" key="11">
    <source>
        <dbReference type="SAM" id="MobiDB-lite"/>
    </source>
</evidence>
<name>A0A5J4X3S1_9EUKA</name>
<dbReference type="InterPro" id="IPR018200">
    <property type="entry name" value="USP_CS"/>
</dbReference>
<feature type="compositionally biased region" description="Polar residues" evidence="11">
    <location>
        <begin position="908"/>
        <end position="918"/>
    </location>
</feature>
<evidence type="ECO:0000313" key="13">
    <source>
        <dbReference type="EMBL" id="KAA6401623.1"/>
    </source>
</evidence>
<evidence type="ECO:0000256" key="4">
    <source>
        <dbReference type="ARBA" id="ARBA00022670"/>
    </source>
</evidence>
<keyword evidence="7" id="KW-0788">Thiol protease</keyword>
<feature type="compositionally biased region" description="Low complexity" evidence="11">
    <location>
        <begin position="1295"/>
        <end position="1308"/>
    </location>
</feature>
<evidence type="ECO:0000313" key="14">
    <source>
        <dbReference type="Proteomes" id="UP000324800"/>
    </source>
</evidence>
<feature type="region of interest" description="Disordered" evidence="11">
    <location>
        <begin position="271"/>
        <end position="310"/>
    </location>
</feature>